<comment type="caution">
    <text evidence="1">The sequence shown here is derived from an EMBL/GenBank/DDBJ whole genome shotgun (WGS) entry which is preliminary data.</text>
</comment>
<dbReference type="Proteomes" id="UP000247792">
    <property type="component" value="Unassembled WGS sequence"/>
</dbReference>
<evidence type="ECO:0000313" key="1">
    <source>
        <dbReference type="EMBL" id="PXX38684.1"/>
    </source>
</evidence>
<dbReference type="SUPFAM" id="SSF50341">
    <property type="entry name" value="CheW-like"/>
    <property type="match status" value="1"/>
</dbReference>
<sequence length="162" mass="17481">MGAMMPGMRTEVRNRLLLRIDDMQLMLPQGDICAVESVADIQSQDAVAPAVGRIAYLGQCWPVLSLNGELQTLGSIPSARRACVMLATGEGFLGLLCDDVRVLNQQSGADYALPVAMRTANTPIQAVMPFENGLACISDTRYLLQYAGFAQLTSAHQEIQHA</sequence>
<keyword evidence="2" id="KW-1185">Reference proteome</keyword>
<dbReference type="AlphaFoldDB" id="A0A318IU09"/>
<gene>
    <name evidence="1" type="ORF">DFR42_11150</name>
</gene>
<dbReference type="RefSeq" id="WP_146218953.1">
    <property type="nucleotide sequence ID" value="NZ_QJKB01000011.1"/>
</dbReference>
<dbReference type="InterPro" id="IPR036061">
    <property type="entry name" value="CheW-like_dom_sf"/>
</dbReference>
<dbReference type="OrthoDB" id="9882883at2"/>
<accession>A0A318IU09</accession>
<evidence type="ECO:0000313" key="2">
    <source>
        <dbReference type="Proteomes" id="UP000247792"/>
    </source>
</evidence>
<organism evidence="1 2">
    <name type="scientific">Undibacterium pigrum</name>
    <dbReference type="NCBI Taxonomy" id="401470"/>
    <lineage>
        <taxon>Bacteria</taxon>
        <taxon>Pseudomonadati</taxon>
        <taxon>Pseudomonadota</taxon>
        <taxon>Betaproteobacteria</taxon>
        <taxon>Burkholderiales</taxon>
        <taxon>Oxalobacteraceae</taxon>
        <taxon>Undibacterium</taxon>
    </lineage>
</organism>
<dbReference type="EMBL" id="QJKB01000011">
    <property type="protein sequence ID" value="PXX38684.1"/>
    <property type="molecule type" value="Genomic_DNA"/>
</dbReference>
<name>A0A318IU09_9BURK</name>
<proteinExistence type="predicted"/>
<protein>
    <recommendedName>
        <fullName evidence="3">CheW-like domain-containing protein</fullName>
    </recommendedName>
</protein>
<reference evidence="1 2" key="1">
    <citation type="submission" date="2018-05" db="EMBL/GenBank/DDBJ databases">
        <title>Genomic Encyclopedia of Type Strains, Phase IV (KMG-IV): sequencing the most valuable type-strain genomes for metagenomic binning, comparative biology and taxonomic classification.</title>
        <authorList>
            <person name="Goeker M."/>
        </authorList>
    </citation>
    <scope>NUCLEOTIDE SEQUENCE [LARGE SCALE GENOMIC DNA]</scope>
    <source>
        <strain evidence="1 2">DSM 19792</strain>
    </source>
</reference>
<dbReference type="GO" id="GO:0006935">
    <property type="term" value="P:chemotaxis"/>
    <property type="evidence" value="ECO:0007669"/>
    <property type="project" value="InterPro"/>
</dbReference>
<evidence type="ECO:0008006" key="3">
    <source>
        <dbReference type="Google" id="ProtNLM"/>
    </source>
</evidence>
<dbReference type="GO" id="GO:0007165">
    <property type="term" value="P:signal transduction"/>
    <property type="evidence" value="ECO:0007669"/>
    <property type="project" value="InterPro"/>
</dbReference>